<keyword evidence="3" id="KW-0695">RNA-directed DNA polymerase</keyword>
<evidence type="ECO:0000256" key="1">
    <source>
        <dbReference type="SAM" id="Coils"/>
    </source>
</evidence>
<dbReference type="EMBL" id="BKCJ010004495">
    <property type="protein sequence ID" value="GEU61386.1"/>
    <property type="molecule type" value="Genomic_DNA"/>
</dbReference>
<feature type="compositionally biased region" description="Polar residues" evidence="2">
    <location>
        <begin position="694"/>
        <end position="704"/>
    </location>
</feature>
<name>A0A6L2LHU4_TANCI</name>
<dbReference type="GO" id="GO:0003964">
    <property type="term" value="F:RNA-directed DNA polymerase activity"/>
    <property type="evidence" value="ECO:0007669"/>
    <property type="project" value="UniProtKB-KW"/>
</dbReference>
<feature type="region of interest" description="Disordered" evidence="2">
    <location>
        <begin position="1029"/>
        <end position="1059"/>
    </location>
</feature>
<evidence type="ECO:0000313" key="3">
    <source>
        <dbReference type="EMBL" id="GEU61386.1"/>
    </source>
</evidence>
<gene>
    <name evidence="3" type="ORF">Tci_033364</name>
</gene>
<proteinExistence type="predicted"/>
<feature type="compositionally biased region" description="Basic and acidic residues" evidence="2">
    <location>
        <begin position="1029"/>
        <end position="1055"/>
    </location>
</feature>
<keyword evidence="3" id="KW-0548">Nucleotidyltransferase</keyword>
<accession>A0A6L2LHU4</accession>
<feature type="region of interest" description="Disordered" evidence="2">
    <location>
        <begin position="687"/>
        <end position="707"/>
    </location>
</feature>
<feature type="coiled-coil region" evidence="1">
    <location>
        <begin position="732"/>
        <end position="773"/>
    </location>
</feature>
<keyword evidence="1" id="KW-0175">Coiled coil</keyword>
<feature type="coiled-coil region" evidence="1">
    <location>
        <begin position="230"/>
        <end position="257"/>
    </location>
</feature>
<organism evidence="3">
    <name type="scientific">Tanacetum cinerariifolium</name>
    <name type="common">Dalmatian daisy</name>
    <name type="synonym">Chrysanthemum cinerariifolium</name>
    <dbReference type="NCBI Taxonomy" id="118510"/>
    <lineage>
        <taxon>Eukaryota</taxon>
        <taxon>Viridiplantae</taxon>
        <taxon>Streptophyta</taxon>
        <taxon>Embryophyta</taxon>
        <taxon>Tracheophyta</taxon>
        <taxon>Spermatophyta</taxon>
        <taxon>Magnoliopsida</taxon>
        <taxon>eudicotyledons</taxon>
        <taxon>Gunneridae</taxon>
        <taxon>Pentapetalae</taxon>
        <taxon>asterids</taxon>
        <taxon>campanulids</taxon>
        <taxon>Asterales</taxon>
        <taxon>Asteraceae</taxon>
        <taxon>Asteroideae</taxon>
        <taxon>Anthemideae</taxon>
        <taxon>Anthemidinae</taxon>
        <taxon>Tanacetum</taxon>
    </lineage>
</organism>
<dbReference type="AlphaFoldDB" id="A0A6L2LHU4"/>
<reference evidence="3" key="1">
    <citation type="journal article" date="2019" name="Sci. Rep.">
        <title>Draft genome of Tanacetum cinerariifolium, the natural source of mosquito coil.</title>
        <authorList>
            <person name="Yamashiro T."/>
            <person name="Shiraishi A."/>
            <person name="Satake H."/>
            <person name="Nakayama K."/>
        </authorList>
    </citation>
    <scope>NUCLEOTIDE SEQUENCE</scope>
</reference>
<protein>
    <submittedName>
        <fullName evidence="3">Ribonuclease H-like domain, reverse transcriptase, RNA-dependent DNA polymerase</fullName>
    </submittedName>
</protein>
<evidence type="ECO:0000256" key="2">
    <source>
        <dbReference type="SAM" id="MobiDB-lite"/>
    </source>
</evidence>
<keyword evidence="3" id="KW-0808">Transferase</keyword>
<comment type="caution">
    <text evidence="3">The sequence shown here is derived from an EMBL/GenBank/DDBJ whole genome shotgun (WGS) entry which is preliminary data.</text>
</comment>
<sequence>MALTFADTHNMIAFLTKSDASEGFEQIIDFLNASMIQYALTVNPTIYVSCIKKFWSSVSIKKTNDVVRLQAIIDRRKVIITEDTVRQALRLDDAESIDCLPNEEIFIELARMGYEKPSTKLTFYKAFFLAQWNLGTGRKFNFLKYIFDNLVKNVDSSSKFYMYPRFLQFMINAQIVDLSSHTTKYTFPAVTQKVFANMRRVGKGFPGVDSLLFEGMLVPQQVNNDVADDKIAQALKITKLKQRVRRLEKKNEDVTLEEVATEVPKDDDVQGRQEESQVQVYHLDSEHAQKILSMQDDETEPTELTEVIEVVTTAKLMTEVVTVVATTITAAPSDAKRKKDIGKGILVEEPTPLKKQAQIEQDEAYTKELEAELNANINWNEVIDQVKRKEKQDNTVMRYQALKRKPQTEAQARKNMMVYLKNMAGFKMDFFKEELEEEASKQSKRKSETSKEKAAKKQKLDEEVPVVNYQNHIEYNKPYYKIIREDGTHQLYLSFISLLKNFDREDLKMLWKFVQTRSSLEPKNFSDDFLLNTLKIMFENPDVKASIWKSQSGIYGLAKVKSWKLLESCGVHIITFTTTQMILLTVVANSTTEAEYVAASSCYGQVLWIQDQLLDYGEECLEWNGKAAKDKIGINLLLLVMVNAVDDKKKVIINEATIRRDLQVEDAEGVDCLPNTGIFEQLTFMRKPRRQDTGETQPSGSTTNVKDEAFNEENVSKHSNDPLHSGGDRIQLKKLKKICTNLQQRVFDLETTKTSQALEITSLKRKVKRLEKKRRLRTHGLKRLYKVGLSTRVESFTDEECLGEEDASKQGRISNIDANQDIYLEVVVEKEVDGKDVSVVEEVNVASIATSVIATTTTAATTPTISMDEITLAKALIKIKTSRPKAKGIVMQEPSETPTLTPIVSSQQPSKVKVDADYQLIERLQAEEQEQLTDAKKTKKIMEFIEKRRKFFAAKRTIEKRNKPPTKAQQRSIMSTYQKKIDGWKPIALKNKFFAEIKELFNKAIKRINNFIDFRTKLVEVSTKKGKAETALESSSKRAGDELAQEKSKKQKVEDDKEADGNSQMYLTLSKLLKNFDREDLEVLWRLVKDRFVKTKPVDVMDSFLMHTLKKMFQHHVEDTVLKNQQGLTKVKN</sequence>